<gene>
    <name evidence="2" type="ORF">IV203_003819</name>
</gene>
<dbReference type="Proteomes" id="UP000693970">
    <property type="component" value="Unassembled WGS sequence"/>
</dbReference>
<dbReference type="GO" id="GO:0051499">
    <property type="term" value="F:D-aminoacyl-tRNA deacylase activity"/>
    <property type="evidence" value="ECO:0007669"/>
    <property type="project" value="InterPro"/>
</dbReference>
<feature type="region of interest" description="Disordered" evidence="1">
    <location>
        <begin position="146"/>
        <end position="216"/>
    </location>
</feature>
<feature type="compositionally biased region" description="Low complexity" evidence="1">
    <location>
        <begin position="257"/>
        <end position="283"/>
    </location>
</feature>
<organism evidence="2 3">
    <name type="scientific">Nitzschia inconspicua</name>
    <dbReference type="NCBI Taxonomy" id="303405"/>
    <lineage>
        <taxon>Eukaryota</taxon>
        <taxon>Sar</taxon>
        <taxon>Stramenopiles</taxon>
        <taxon>Ochrophyta</taxon>
        <taxon>Bacillariophyta</taxon>
        <taxon>Bacillariophyceae</taxon>
        <taxon>Bacillariophycidae</taxon>
        <taxon>Bacillariales</taxon>
        <taxon>Bacillariaceae</taxon>
        <taxon>Nitzschia</taxon>
    </lineage>
</organism>
<dbReference type="OrthoDB" id="47644at2759"/>
<proteinExistence type="predicted"/>
<protein>
    <submittedName>
        <fullName evidence="2">D-tyrosyl-tRNAtyr deacylase</fullName>
    </submittedName>
</protein>
<dbReference type="InterPro" id="IPR003732">
    <property type="entry name" value="Daa-tRNA_deacyls_DTD"/>
</dbReference>
<evidence type="ECO:0000313" key="2">
    <source>
        <dbReference type="EMBL" id="KAG7354463.1"/>
    </source>
</evidence>
<comment type="caution">
    <text evidence="2">The sequence shown here is derived from an EMBL/GenBank/DDBJ whole genome shotgun (WGS) entry which is preliminary data.</text>
</comment>
<dbReference type="GO" id="GO:0005737">
    <property type="term" value="C:cytoplasm"/>
    <property type="evidence" value="ECO:0007669"/>
    <property type="project" value="InterPro"/>
</dbReference>
<reference evidence="2" key="2">
    <citation type="submission" date="2021-04" db="EMBL/GenBank/DDBJ databases">
        <authorList>
            <person name="Podell S."/>
        </authorList>
    </citation>
    <scope>NUCLEOTIDE SEQUENCE</scope>
    <source>
        <strain evidence="2">Hildebrandi</strain>
    </source>
</reference>
<feature type="region of interest" description="Disordered" evidence="1">
    <location>
        <begin position="253"/>
        <end position="328"/>
    </location>
</feature>
<dbReference type="Pfam" id="PF02580">
    <property type="entry name" value="Tyr_Deacylase"/>
    <property type="match status" value="1"/>
</dbReference>
<accession>A0A9K3PP89</accession>
<name>A0A9K3PP89_9STRA</name>
<reference evidence="2" key="1">
    <citation type="journal article" date="2021" name="Sci. Rep.">
        <title>Diploid genomic architecture of Nitzschia inconspicua, an elite biomass production diatom.</title>
        <authorList>
            <person name="Oliver A."/>
            <person name="Podell S."/>
            <person name="Pinowska A."/>
            <person name="Traller J.C."/>
            <person name="Smith S.R."/>
            <person name="McClure R."/>
            <person name="Beliaev A."/>
            <person name="Bohutskyi P."/>
            <person name="Hill E.A."/>
            <person name="Rabines A."/>
            <person name="Zheng H."/>
            <person name="Allen L.Z."/>
            <person name="Kuo A."/>
            <person name="Grigoriev I.V."/>
            <person name="Allen A.E."/>
            <person name="Hazlebeck D."/>
            <person name="Allen E.E."/>
        </authorList>
    </citation>
    <scope>NUCLEOTIDE SEQUENCE</scope>
    <source>
        <strain evidence="2">Hildebrandi</strain>
    </source>
</reference>
<keyword evidence="3" id="KW-1185">Reference proteome</keyword>
<evidence type="ECO:0000313" key="3">
    <source>
        <dbReference type="Proteomes" id="UP000693970"/>
    </source>
</evidence>
<feature type="compositionally biased region" description="Polar residues" evidence="1">
    <location>
        <begin position="197"/>
        <end position="207"/>
    </location>
</feature>
<sequence>MLVYISFSKTATHALVEQAARTILQLPIQTTGVWGDGTSTTQSLLELLLQRSHMQTDSVKPNRNATAVQTTTTTTNNNNNNNNNNNISLLLVPQANLIAKVKKNGKSVQYHDQIDKDTGKRLYELFCQIVESLLIQHQQFCRRNSITDDGDDDQHHQKHHQKGSFGILSSSSASSLLSSTPDPSIPPSLLFRDGSDHNNQQYGTFDETTGLPLTNMDGTVLTKSARKKIQKIYDAHTKRHQKWLNKQQQLHQKWLNKQQPKQQQQQQQSHHEPNGTTTGGTNNRSSEETNNILLTLESGTKDVPKIAKGDDDDDDDDEKNITAASPNVPTLDPNFVHLVAGSFGKRQGLEMVSDMGPFCHVIEI</sequence>
<dbReference type="AlphaFoldDB" id="A0A9K3PP89"/>
<evidence type="ECO:0000256" key="1">
    <source>
        <dbReference type="SAM" id="MobiDB-lite"/>
    </source>
</evidence>
<feature type="compositionally biased region" description="Low complexity" evidence="1">
    <location>
        <begin position="168"/>
        <end position="190"/>
    </location>
</feature>
<feature type="compositionally biased region" description="Basic and acidic residues" evidence="1">
    <location>
        <begin position="299"/>
        <end position="309"/>
    </location>
</feature>
<dbReference type="EMBL" id="JAGRRH010000016">
    <property type="protein sequence ID" value="KAG7354463.1"/>
    <property type="molecule type" value="Genomic_DNA"/>
</dbReference>